<accession>A0A0K8QT55</accession>
<evidence type="ECO:0000313" key="6">
    <source>
        <dbReference type="EMBL" id="GAN44302.1"/>
    </source>
</evidence>
<reference evidence="7" key="2">
    <citation type="submission" date="2015-08" db="EMBL/GenBank/DDBJ databases">
        <title>Complete DNA Sequence of Pseudomonas syringae pv. actinidiae, the Causal Agent of Kiwifruit Canker Disease.</title>
        <authorList>
            <person name="Rikkerink E.H.A."/>
            <person name="Fineran P.C."/>
        </authorList>
    </citation>
    <scope>NUCLEOTIDE SEQUENCE</scope>
    <source>
        <strain evidence="7">SkMP5</strain>
    </source>
</reference>
<keyword evidence="4" id="KW-0804">Transcription</keyword>
<dbReference type="Pfam" id="PF00126">
    <property type="entry name" value="HTH_1"/>
    <property type="match status" value="1"/>
</dbReference>
<organism evidence="7">
    <name type="scientific">Mizugakiibacter sediminis</name>
    <dbReference type="NCBI Taxonomy" id="1475481"/>
    <lineage>
        <taxon>Bacteria</taxon>
        <taxon>Pseudomonadati</taxon>
        <taxon>Pseudomonadota</taxon>
        <taxon>Gammaproteobacteria</taxon>
        <taxon>Lysobacterales</taxon>
        <taxon>Rhodanobacteraceae</taxon>
        <taxon>Mizugakiibacter</taxon>
    </lineage>
</organism>
<dbReference type="STRING" id="1475481.GCA_000953855_02927"/>
<protein>
    <submittedName>
        <fullName evidence="7">LysR family transcriptional regulator</fullName>
    </submittedName>
</protein>
<dbReference type="InterPro" id="IPR036388">
    <property type="entry name" value="WH-like_DNA-bd_sf"/>
</dbReference>
<dbReference type="Proteomes" id="UP000253740">
    <property type="component" value="Unassembled WGS sequence"/>
</dbReference>
<dbReference type="Gene3D" id="3.40.190.290">
    <property type="match status" value="1"/>
</dbReference>
<dbReference type="SUPFAM" id="SSF53850">
    <property type="entry name" value="Periplasmic binding protein-like II"/>
    <property type="match status" value="1"/>
</dbReference>
<dbReference type="Pfam" id="PF03466">
    <property type="entry name" value="LysR_substrate"/>
    <property type="match status" value="1"/>
</dbReference>
<dbReference type="PANTHER" id="PTHR30537:SF5">
    <property type="entry name" value="HTH-TYPE TRANSCRIPTIONAL ACTIVATOR TTDR-RELATED"/>
    <property type="match status" value="1"/>
</dbReference>
<comment type="similarity">
    <text evidence="1">Belongs to the LysR transcriptional regulatory family.</text>
</comment>
<sequence>MAIDDPLDGIAAFVQAAESGSFAQAAARLRVTRSAVSKSIAAMERRLGARLFQRTTRRQSLTESGQVYYERCRRALDELEAGAAALASGRSEPRGRLRVSVPVLFGRHCVAPVLARLAQRHPALALEIAFSDRVVDLIEEGFDLAVRIGTLPDSASLAARRLATQDFVLCAAPAFLAAAGWNGRLDGMAGLAGIAYARAGRETPWQWSDGDGRVHALGIVTRLRYDDVQAIADAAVAGFGIARLPRWLAAPQAQAGRLKLLTDREHVLRTDIHAVWPHAHHLPAKTRAAIDALAAEIPAALDRSQQP</sequence>
<dbReference type="InterPro" id="IPR036390">
    <property type="entry name" value="WH_DNA-bd_sf"/>
</dbReference>
<gene>
    <name evidence="6" type="ORF">MBSD_0826</name>
    <name evidence="7" type="ORF">MBSD_n2874</name>
</gene>
<dbReference type="EMBL" id="DF952378">
    <property type="protein sequence ID" value="GAN44302.1"/>
    <property type="molecule type" value="Genomic_DNA"/>
</dbReference>
<dbReference type="Gene3D" id="1.10.10.10">
    <property type="entry name" value="Winged helix-like DNA-binding domain superfamily/Winged helix DNA-binding domain"/>
    <property type="match status" value="1"/>
</dbReference>
<evidence type="ECO:0000313" key="8">
    <source>
        <dbReference type="Proteomes" id="UP000253740"/>
    </source>
</evidence>
<dbReference type="PANTHER" id="PTHR30537">
    <property type="entry name" value="HTH-TYPE TRANSCRIPTIONAL REGULATOR"/>
    <property type="match status" value="1"/>
</dbReference>
<dbReference type="GO" id="GO:0003700">
    <property type="term" value="F:DNA-binding transcription factor activity"/>
    <property type="evidence" value="ECO:0007669"/>
    <property type="project" value="InterPro"/>
</dbReference>
<dbReference type="AlphaFoldDB" id="A0A0K8QT55"/>
<keyword evidence="3" id="KW-0238">DNA-binding</keyword>
<keyword evidence="2" id="KW-0805">Transcription regulation</keyword>
<dbReference type="InterPro" id="IPR005119">
    <property type="entry name" value="LysR_subst-bd"/>
</dbReference>
<dbReference type="EMBL" id="DF970277">
    <property type="protein sequence ID" value="GAP67547.1"/>
    <property type="molecule type" value="Genomic_DNA"/>
</dbReference>
<evidence type="ECO:0000256" key="4">
    <source>
        <dbReference type="ARBA" id="ARBA00023163"/>
    </source>
</evidence>
<evidence type="ECO:0000259" key="5">
    <source>
        <dbReference type="PROSITE" id="PS50931"/>
    </source>
</evidence>
<dbReference type="FunFam" id="1.10.10.10:FF:000001">
    <property type="entry name" value="LysR family transcriptional regulator"/>
    <property type="match status" value="1"/>
</dbReference>
<evidence type="ECO:0000313" key="7">
    <source>
        <dbReference type="EMBL" id="GAP67547.1"/>
    </source>
</evidence>
<dbReference type="RefSeq" id="WP_237071835.1">
    <property type="nucleotide sequence ID" value="NZ_DF970277.1"/>
</dbReference>
<dbReference type="SUPFAM" id="SSF46785">
    <property type="entry name" value="Winged helix' DNA-binding domain"/>
    <property type="match status" value="1"/>
</dbReference>
<reference evidence="6" key="1">
    <citation type="submission" date="2015-03" db="EMBL/GenBank/DDBJ databases">
        <title>Draft genome sequence of Mizugakiibacter sediminis skMP5.</title>
        <authorList>
            <person name="Watanabe T."/>
            <person name="Kojima H."/>
            <person name="Fukui M."/>
        </authorList>
    </citation>
    <scope>NUCLEOTIDE SEQUENCE</scope>
    <source>
        <strain evidence="6">SkMP5</strain>
    </source>
</reference>
<evidence type="ECO:0000256" key="1">
    <source>
        <dbReference type="ARBA" id="ARBA00009437"/>
    </source>
</evidence>
<dbReference type="HOGENOM" id="CLU_039613_16_0_6"/>
<proteinExistence type="inferred from homology"/>
<feature type="domain" description="HTH lysR-type" evidence="5">
    <location>
        <begin position="5"/>
        <end position="62"/>
    </location>
</feature>
<evidence type="ECO:0000256" key="3">
    <source>
        <dbReference type="ARBA" id="ARBA00023125"/>
    </source>
</evidence>
<dbReference type="GO" id="GO:0006351">
    <property type="term" value="P:DNA-templated transcription"/>
    <property type="evidence" value="ECO:0007669"/>
    <property type="project" value="TreeGrafter"/>
</dbReference>
<dbReference type="InterPro" id="IPR058163">
    <property type="entry name" value="LysR-type_TF_proteobact-type"/>
</dbReference>
<dbReference type="PRINTS" id="PR00039">
    <property type="entry name" value="HTHLYSR"/>
</dbReference>
<dbReference type="PROSITE" id="PS50931">
    <property type="entry name" value="HTH_LYSR"/>
    <property type="match status" value="1"/>
</dbReference>
<name>A0A0K8QT55_9GAMM</name>
<dbReference type="GO" id="GO:0043565">
    <property type="term" value="F:sequence-specific DNA binding"/>
    <property type="evidence" value="ECO:0007669"/>
    <property type="project" value="TreeGrafter"/>
</dbReference>
<evidence type="ECO:0000256" key="2">
    <source>
        <dbReference type="ARBA" id="ARBA00023015"/>
    </source>
</evidence>
<dbReference type="InterPro" id="IPR000847">
    <property type="entry name" value="LysR_HTH_N"/>
</dbReference>
<keyword evidence="8" id="KW-1185">Reference proteome</keyword>